<reference evidence="26 27" key="1">
    <citation type="submission" date="2017-07" db="EMBL/GenBank/DDBJ databases">
        <authorList>
            <person name="Talla V."/>
            <person name="Backstrom N."/>
        </authorList>
    </citation>
    <scope>NUCLEOTIDE SEQUENCE [LARGE SCALE GENOMIC DNA]</scope>
</reference>
<dbReference type="AlphaFoldDB" id="A0A5E4QWF7"/>
<name>A0A5E4QWF7_9NEOP</name>
<evidence type="ECO:0000256" key="5">
    <source>
        <dbReference type="ARBA" id="ARBA00012425"/>
    </source>
</evidence>
<comment type="catalytic activity">
    <reaction evidence="22">
        <text>L-seryl-[protein] + ATP = O-phospho-L-seryl-[protein] + ADP + H(+)</text>
        <dbReference type="Rhea" id="RHEA:17989"/>
        <dbReference type="Rhea" id="RHEA-COMP:9863"/>
        <dbReference type="Rhea" id="RHEA-COMP:11604"/>
        <dbReference type="ChEBI" id="CHEBI:15378"/>
        <dbReference type="ChEBI" id="CHEBI:29999"/>
        <dbReference type="ChEBI" id="CHEBI:30616"/>
        <dbReference type="ChEBI" id="CHEBI:83421"/>
        <dbReference type="ChEBI" id="CHEBI:456216"/>
        <dbReference type="EC" id="2.7.11.22"/>
    </reaction>
</comment>
<evidence type="ECO:0000256" key="21">
    <source>
        <dbReference type="ARBA" id="ARBA00047811"/>
    </source>
</evidence>
<dbReference type="InterPro" id="IPR000719">
    <property type="entry name" value="Prot_kinase_dom"/>
</dbReference>
<evidence type="ECO:0000256" key="19">
    <source>
        <dbReference type="ARBA" id="ARBA00035720"/>
    </source>
</evidence>
<dbReference type="FunFam" id="3.30.200.20:FF:000579">
    <property type="entry name" value="cyclin-dependent kinase 20"/>
    <property type="match status" value="1"/>
</dbReference>
<evidence type="ECO:0000256" key="20">
    <source>
        <dbReference type="ARBA" id="ARBA00035723"/>
    </source>
</evidence>
<dbReference type="SMART" id="SM00220">
    <property type="entry name" value="S_TKc"/>
    <property type="match status" value="1"/>
</dbReference>
<evidence type="ECO:0000313" key="26">
    <source>
        <dbReference type="EMBL" id="VVD01562.1"/>
    </source>
</evidence>
<keyword evidence="11 23" id="KW-0547">Nucleotide-binding</keyword>
<evidence type="ECO:0000256" key="12">
    <source>
        <dbReference type="ARBA" id="ARBA00022777"/>
    </source>
</evidence>
<dbReference type="EMBL" id="FZQP02005443">
    <property type="protein sequence ID" value="VVD01562.1"/>
    <property type="molecule type" value="Genomic_DNA"/>
</dbReference>
<dbReference type="InterPro" id="IPR011009">
    <property type="entry name" value="Kinase-like_dom_sf"/>
</dbReference>
<evidence type="ECO:0000256" key="10">
    <source>
        <dbReference type="ARBA" id="ARBA00022679"/>
    </source>
</evidence>
<dbReference type="GO" id="GO:0004693">
    <property type="term" value="F:cyclin-dependent protein serine/threonine kinase activity"/>
    <property type="evidence" value="ECO:0007669"/>
    <property type="project" value="UniProtKB-EC"/>
</dbReference>
<evidence type="ECO:0000256" key="23">
    <source>
        <dbReference type="PROSITE-ProRule" id="PRU10141"/>
    </source>
</evidence>
<dbReference type="Pfam" id="PF00069">
    <property type="entry name" value="Pkinase"/>
    <property type="match status" value="1"/>
</dbReference>
<evidence type="ECO:0000256" key="14">
    <source>
        <dbReference type="ARBA" id="ARBA00023069"/>
    </source>
</evidence>
<dbReference type="InterPro" id="IPR050108">
    <property type="entry name" value="CDK"/>
</dbReference>
<keyword evidence="17" id="KW-0131">Cell cycle</keyword>
<keyword evidence="6" id="KW-0217">Developmental protein</keyword>
<dbReference type="GO" id="GO:0005737">
    <property type="term" value="C:cytoplasm"/>
    <property type="evidence" value="ECO:0007669"/>
    <property type="project" value="UniProtKB-SubCell"/>
</dbReference>
<evidence type="ECO:0000256" key="17">
    <source>
        <dbReference type="ARBA" id="ARBA00023306"/>
    </source>
</evidence>
<evidence type="ECO:0000313" key="27">
    <source>
        <dbReference type="Proteomes" id="UP000324832"/>
    </source>
</evidence>
<dbReference type="GO" id="GO:0005634">
    <property type="term" value="C:nucleus"/>
    <property type="evidence" value="ECO:0007669"/>
    <property type="project" value="UniProtKB-SubCell"/>
</dbReference>
<dbReference type="PANTHER" id="PTHR24056">
    <property type="entry name" value="CELL DIVISION PROTEIN KINASE"/>
    <property type="match status" value="1"/>
</dbReference>
<keyword evidence="27" id="KW-1185">Reference proteome</keyword>
<dbReference type="PROSITE" id="PS50011">
    <property type="entry name" value="PROTEIN_KINASE_DOM"/>
    <property type="match status" value="1"/>
</dbReference>
<keyword evidence="14" id="KW-0969">Cilium</keyword>
<keyword evidence="12" id="KW-0418">Kinase</keyword>
<dbReference type="PANTHER" id="PTHR24056:SF171">
    <property type="entry name" value="CYCLIN-DEPENDENT KINASE 20"/>
    <property type="match status" value="1"/>
</dbReference>
<feature type="domain" description="Protein kinase" evidence="25">
    <location>
        <begin position="8"/>
        <end position="317"/>
    </location>
</feature>
<evidence type="ECO:0000256" key="1">
    <source>
        <dbReference type="ARBA" id="ARBA00004123"/>
    </source>
</evidence>
<gene>
    <name evidence="26" type="ORF">LSINAPIS_LOCUS11953</name>
</gene>
<sequence length="338" mass="38833">MDKDVLSYSVLGRIGEGAHGLVFKARHLPTGREVALKKILIKNLEDGIPINVMREIKSLQLMRCKYIIKLYDMFPSGMSLVLVLEYMCSGLWKMLRHSPQELTLPRVKSYTQMLLKGTQYMHAHYVMHRDLKPANLLINHEGILKIADLGLARLYWPDGGRPYSHQVATRSSQRICNSTASKTKICFLVYKCDLCRWYRAPELLYGARYYTEKVDIWAVGCIIAEMITKKPLFAGESDIEQLAIVLQHLGTPTEETWPRHCELPDYNKITFPESPPMSWTDILPGVEPDAIHLVKSFILYDEKRRIPAKQALHHPWFRSRPFPTPLSEMPKPTGKISS</sequence>
<dbReference type="Gene3D" id="1.10.510.10">
    <property type="entry name" value="Transferase(Phosphotransferase) domain 1"/>
    <property type="match status" value="1"/>
</dbReference>
<dbReference type="Gene3D" id="3.30.200.20">
    <property type="entry name" value="Phosphorylase Kinase, domain 1"/>
    <property type="match status" value="1"/>
</dbReference>
<dbReference type="GO" id="GO:0005524">
    <property type="term" value="F:ATP binding"/>
    <property type="evidence" value="ECO:0007669"/>
    <property type="project" value="UniProtKB-UniRule"/>
</dbReference>
<evidence type="ECO:0000256" key="9">
    <source>
        <dbReference type="ARBA" id="ARBA00022618"/>
    </source>
</evidence>
<dbReference type="PROSITE" id="PS00108">
    <property type="entry name" value="PROTEIN_KINASE_ST"/>
    <property type="match status" value="1"/>
</dbReference>
<evidence type="ECO:0000256" key="8">
    <source>
        <dbReference type="ARBA" id="ARBA00022527"/>
    </source>
</evidence>
<dbReference type="Proteomes" id="UP000324832">
    <property type="component" value="Unassembled WGS sequence"/>
</dbReference>
<evidence type="ECO:0000256" key="22">
    <source>
        <dbReference type="ARBA" id="ARBA00048367"/>
    </source>
</evidence>
<keyword evidence="15" id="KW-0539">Nucleus</keyword>
<evidence type="ECO:0000256" key="7">
    <source>
        <dbReference type="ARBA" id="ARBA00022490"/>
    </source>
</evidence>
<evidence type="ECO:0000256" key="11">
    <source>
        <dbReference type="ARBA" id="ARBA00022741"/>
    </source>
</evidence>
<evidence type="ECO:0000259" key="25">
    <source>
        <dbReference type="PROSITE" id="PS50011"/>
    </source>
</evidence>
<protein>
    <recommendedName>
        <fullName evidence="18">Cyclin-dependent kinase 20</fullName>
        <ecNumber evidence="5">2.7.11.22</ecNumber>
    </recommendedName>
    <alternativeName>
        <fullName evidence="19">Cell cycle-related kinase</fullName>
    </alternativeName>
    <alternativeName>
        <fullName evidence="20">Cell division protein kinase 20</fullName>
    </alternativeName>
</protein>
<keyword evidence="10" id="KW-0808">Transferase</keyword>
<keyword evidence="13 23" id="KW-0067">ATP-binding</keyword>
<evidence type="ECO:0000256" key="15">
    <source>
        <dbReference type="ARBA" id="ARBA00023242"/>
    </source>
</evidence>
<dbReference type="PROSITE" id="PS00107">
    <property type="entry name" value="PROTEIN_KINASE_ATP"/>
    <property type="match status" value="1"/>
</dbReference>
<keyword evidence="8 24" id="KW-0723">Serine/threonine-protein kinase</keyword>
<dbReference type="InterPro" id="IPR017441">
    <property type="entry name" value="Protein_kinase_ATP_BS"/>
</dbReference>
<dbReference type="EC" id="2.7.11.22" evidence="5"/>
<organism evidence="26 27">
    <name type="scientific">Leptidea sinapis</name>
    <dbReference type="NCBI Taxonomy" id="189913"/>
    <lineage>
        <taxon>Eukaryota</taxon>
        <taxon>Metazoa</taxon>
        <taxon>Ecdysozoa</taxon>
        <taxon>Arthropoda</taxon>
        <taxon>Hexapoda</taxon>
        <taxon>Insecta</taxon>
        <taxon>Pterygota</taxon>
        <taxon>Neoptera</taxon>
        <taxon>Endopterygota</taxon>
        <taxon>Lepidoptera</taxon>
        <taxon>Glossata</taxon>
        <taxon>Ditrysia</taxon>
        <taxon>Papilionoidea</taxon>
        <taxon>Pieridae</taxon>
        <taxon>Dismorphiinae</taxon>
        <taxon>Leptidea</taxon>
    </lineage>
</organism>
<proteinExistence type="inferred from homology"/>
<evidence type="ECO:0000256" key="6">
    <source>
        <dbReference type="ARBA" id="ARBA00022473"/>
    </source>
</evidence>
<evidence type="ECO:0000256" key="16">
    <source>
        <dbReference type="ARBA" id="ARBA00023273"/>
    </source>
</evidence>
<dbReference type="InterPro" id="IPR008271">
    <property type="entry name" value="Ser/Thr_kinase_AS"/>
</dbReference>
<dbReference type="InterPro" id="IPR048002">
    <property type="entry name" value="CDK20-like_STKc"/>
</dbReference>
<evidence type="ECO:0000256" key="4">
    <source>
        <dbReference type="ARBA" id="ARBA00006485"/>
    </source>
</evidence>
<keyword evidence="9" id="KW-0132">Cell division</keyword>
<dbReference type="CDD" id="cd07832">
    <property type="entry name" value="STKc_CCRK"/>
    <property type="match status" value="1"/>
</dbReference>
<evidence type="ECO:0000256" key="13">
    <source>
        <dbReference type="ARBA" id="ARBA00022840"/>
    </source>
</evidence>
<keyword evidence="7" id="KW-0963">Cytoplasm</keyword>
<dbReference type="GO" id="GO:0005929">
    <property type="term" value="C:cilium"/>
    <property type="evidence" value="ECO:0007669"/>
    <property type="project" value="UniProtKB-SubCell"/>
</dbReference>
<accession>A0A5E4QWF7</accession>
<keyword evidence="16" id="KW-0966">Cell projection</keyword>
<evidence type="ECO:0000256" key="3">
    <source>
        <dbReference type="ARBA" id="ARBA00004496"/>
    </source>
</evidence>
<evidence type="ECO:0000256" key="24">
    <source>
        <dbReference type="RuleBase" id="RU000304"/>
    </source>
</evidence>
<comment type="similarity">
    <text evidence="4">Belongs to the protein kinase superfamily. CMGC Ser/Thr protein kinase family. CDC2/CDKX subfamily.</text>
</comment>
<evidence type="ECO:0000256" key="2">
    <source>
        <dbReference type="ARBA" id="ARBA00004138"/>
    </source>
</evidence>
<evidence type="ECO:0000256" key="18">
    <source>
        <dbReference type="ARBA" id="ARBA00035711"/>
    </source>
</evidence>
<dbReference type="GO" id="GO:0051301">
    <property type="term" value="P:cell division"/>
    <property type="evidence" value="ECO:0007669"/>
    <property type="project" value="UniProtKB-KW"/>
</dbReference>
<comment type="subcellular location">
    <subcellularLocation>
        <location evidence="2">Cell projection</location>
        <location evidence="2">Cilium</location>
    </subcellularLocation>
    <subcellularLocation>
        <location evidence="3">Cytoplasm</location>
    </subcellularLocation>
    <subcellularLocation>
        <location evidence="1">Nucleus</location>
    </subcellularLocation>
</comment>
<dbReference type="SUPFAM" id="SSF56112">
    <property type="entry name" value="Protein kinase-like (PK-like)"/>
    <property type="match status" value="1"/>
</dbReference>
<comment type="catalytic activity">
    <reaction evidence="21">
        <text>L-threonyl-[protein] + ATP = O-phospho-L-threonyl-[protein] + ADP + H(+)</text>
        <dbReference type="Rhea" id="RHEA:46608"/>
        <dbReference type="Rhea" id="RHEA-COMP:11060"/>
        <dbReference type="Rhea" id="RHEA-COMP:11605"/>
        <dbReference type="ChEBI" id="CHEBI:15378"/>
        <dbReference type="ChEBI" id="CHEBI:30013"/>
        <dbReference type="ChEBI" id="CHEBI:30616"/>
        <dbReference type="ChEBI" id="CHEBI:61977"/>
        <dbReference type="ChEBI" id="CHEBI:456216"/>
        <dbReference type="EC" id="2.7.11.22"/>
    </reaction>
</comment>
<feature type="binding site" evidence="23">
    <location>
        <position position="37"/>
    </location>
    <ligand>
        <name>ATP</name>
        <dbReference type="ChEBI" id="CHEBI:30616"/>
    </ligand>
</feature>